<gene>
    <name evidence="1" type="ORF">EXU48_15715</name>
</gene>
<dbReference type="EMBL" id="SMNA01000007">
    <property type="protein sequence ID" value="TDE91591.1"/>
    <property type="molecule type" value="Genomic_DNA"/>
</dbReference>
<reference evidence="1 2" key="1">
    <citation type="submission" date="2019-03" db="EMBL/GenBank/DDBJ databases">
        <title>Genomic features of bacteria from cold environments.</title>
        <authorList>
            <person name="Shen L."/>
        </authorList>
    </citation>
    <scope>NUCLEOTIDE SEQUENCE [LARGE SCALE GENOMIC DNA]</scope>
    <source>
        <strain evidence="2">T3246-1</strain>
    </source>
</reference>
<evidence type="ECO:0000313" key="1">
    <source>
        <dbReference type="EMBL" id="TDE91591.1"/>
    </source>
</evidence>
<dbReference type="Proteomes" id="UP000504882">
    <property type="component" value="Unassembled WGS sequence"/>
</dbReference>
<sequence>MPSTPAGLPYPSGNDQPNVPYDVQQLAEALDPMVNDTGWVPIDVYAGYETKSGTPAVRRIGPVVYARGVIGPTAGTMAASQTVYIGRVPVGFRVAESLWFAAGTTAGQPAATLVQLSDGQIQARTPNLAVSYVGLSSMSYPVD</sequence>
<evidence type="ECO:0000313" key="2">
    <source>
        <dbReference type="Proteomes" id="UP000504882"/>
    </source>
</evidence>
<protein>
    <submittedName>
        <fullName evidence="1">Uncharacterized protein</fullName>
    </submittedName>
</protein>
<keyword evidence="2" id="KW-1185">Reference proteome</keyword>
<name>A0ABY2E252_9MICO</name>
<proteinExistence type="predicted"/>
<comment type="caution">
    <text evidence="1">The sequence shown here is derived from an EMBL/GenBank/DDBJ whole genome shotgun (WGS) entry which is preliminary data.</text>
</comment>
<accession>A0ABY2E252</accession>
<dbReference type="RefSeq" id="WP_133108625.1">
    <property type="nucleotide sequence ID" value="NZ_SMNA01000007.1"/>
</dbReference>
<organism evidence="1 2">
    <name type="scientific">Occultella glacieicola</name>
    <dbReference type="NCBI Taxonomy" id="2518684"/>
    <lineage>
        <taxon>Bacteria</taxon>
        <taxon>Bacillati</taxon>
        <taxon>Actinomycetota</taxon>
        <taxon>Actinomycetes</taxon>
        <taxon>Micrococcales</taxon>
        <taxon>Ruaniaceae</taxon>
        <taxon>Occultella</taxon>
    </lineage>
</organism>